<keyword evidence="3" id="KW-1185">Reference proteome</keyword>
<organism evidence="2 3">
    <name type="scientific">Thelephora terrestris</name>
    <dbReference type="NCBI Taxonomy" id="56493"/>
    <lineage>
        <taxon>Eukaryota</taxon>
        <taxon>Fungi</taxon>
        <taxon>Dikarya</taxon>
        <taxon>Basidiomycota</taxon>
        <taxon>Agaricomycotina</taxon>
        <taxon>Agaricomycetes</taxon>
        <taxon>Thelephorales</taxon>
        <taxon>Thelephoraceae</taxon>
        <taxon>Thelephora</taxon>
    </lineage>
</organism>
<dbReference type="InterPro" id="IPR046528">
    <property type="entry name" value="DUF6593"/>
</dbReference>
<reference evidence="2" key="1">
    <citation type="journal article" date="2020" name="Nat. Commun.">
        <title>Large-scale genome sequencing of mycorrhizal fungi provides insights into the early evolution of symbiotic traits.</title>
        <authorList>
            <person name="Miyauchi S."/>
            <person name="Kiss E."/>
            <person name="Kuo A."/>
            <person name="Drula E."/>
            <person name="Kohler A."/>
            <person name="Sanchez-Garcia M."/>
            <person name="Morin E."/>
            <person name="Andreopoulos B."/>
            <person name="Barry K.W."/>
            <person name="Bonito G."/>
            <person name="Buee M."/>
            <person name="Carver A."/>
            <person name="Chen C."/>
            <person name="Cichocki N."/>
            <person name="Clum A."/>
            <person name="Culley D."/>
            <person name="Crous P.W."/>
            <person name="Fauchery L."/>
            <person name="Girlanda M."/>
            <person name="Hayes R.D."/>
            <person name="Keri Z."/>
            <person name="LaButti K."/>
            <person name="Lipzen A."/>
            <person name="Lombard V."/>
            <person name="Magnuson J."/>
            <person name="Maillard F."/>
            <person name="Murat C."/>
            <person name="Nolan M."/>
            <person name="Ohm R.A."/>
            <person name="Pangilinan J."/>
            <person name="Pereira M.F."/>
            <person name="Perotto S."/>
            <person name="Peter M."/>
            <person name="Pfister S."/>
            <person name="Riley R."/>
            <person name="Sitrit Y."/>
            <person name="Stielow J.B."/>
            <person name="Szollosi G."/>
            <person name="Zifcakova L."/>
            <person name="Stursova M."/>
            <person name="Spatafora J.W."/>
            <person name="Tedersoo L."/>
            <person name="Vaario L.M."/>
            <person name="Yamada A."/>
            <person name="Yan M."/>
            <person name="Wang P."/>
            <person name="Xu J."/>
            <person name="Bruns T."/>
            <person name="Baldrian P."/>
            <person name="Vilgalys R."/>
            <person name="Dunand C."/>
            <person name="Henrissat B."/>
            <person name="Grigoriev I.V."/>
            <person name="Hibbett D."/>
            <person name="Nagy L.G."/>
            <person name="Martin F.M."/>
        </authorList>
    </citation>
    <scope>NUCLEOTIDE SEQUENCE</scope>
    <source>
        <strain evidence="2">UH-Tt-Lm1</strain>
    </source>
</reference>
<name>A0A9P6L6F9_9AGAM</name>
<accession>A0A9P6L6F9</accession>
<dbReference type="AlphaFoldDB" id="A0A9P6L6F9"/>
<dbReference type="Pfam" id="PF20236">
    <property type="entry name" value="DUF6593"/>
    <property type="match status" value="1"/>
</dbReference>
<dbReference type="OrthoDB" id="3256331at2759"/>
<protein>
    <recommendedName>
        <fullName evidence="1">DUF6593 domain-containing protein</fullName>
    </recommendedName>
</protein>
<proteinExistence type="predicted"/>
<reference evidence="2" key="2">
    <citation type="submission" date="2020-11" db="EMBL/GenBank/DDBJ databases">
        <authorList>
            <consortium name="DOE Joint Genome Institute"/>
            <person name="Kuo A."/>
            <person name="Miyauchi S."/>
            <person name="Kiss E."/>
            <person name="Drula E."/>
            <person name="Kohler A."/>
            <person name="Sanchez-Garcia M."/>
            <person name="Andreopoulos B."/>
            <person name="Barry K.W."/>
            <person name="Bonito G."/>
            <person name="Buee M."/>
            <person name="Carver A."/>
            <person name="Chen C."/>
            <person name="Cichocki N."/>
            <person name="Clum A."/>
            <person name="Culley D."/>
            <person name="Crous P.W."/>
            <person name="Fauchery L."/>
            <person name="Girlanda M."/>
            <person name="Hayes R."/>
            <person name="Keri Z."/>
            <person name="Labutti K."/>
            <person name="Lipzen A."/>
            <person name="Lombard V."/>
            <person name="Magnuson J."/>
            <person name="Maillard F."/>
            <person name="Morin E."/>
            <person name="Murat C."/>
            <person name="Nolan M."/>
            <person name="Ohm R."/>
            <person name="Pangilinan J."/>
            <person name="Pereira M."/>
            <person name="Perotto S."/>
            <person name="Peter M."/>
            <person name="Riley R."/>
            <person name="Sitrit Y."/>
            <person name="Stielow B."/>
            <person name="Szollosi G."/>
            <person name="Zifcakova L."/>
            <person name="Stursova M."/>
            <person name="Spatafora J.W."/>
            <person name="Tedersoo L."/>
            <person name="Vaario L.-M."/>
            <person name="Yamada A."/>
            <person name="Yan M."/>
            <person name="Wang P."/>
            <person name="Xu J."/>
            <person name="Bruns T."/>
            <person name="Baldrian P."/>
            <person name="Vilgalys R."/>
            <person name="Henrissat B."/>
            <person name="Grigoriev I.V."/>
            <person name="Hibbett D."/>
            <person name="Nagy L.G."/>
            <person name="Martin F.M."/>
        </authorList>
    </citation>
    <scope>NUCLEOTIDE SEQUENCE</scope>
    <source>
        <strain evidence="2">UH-Tt-Lm1</strain>
    </source>
</reference>
<evidence type="ECO:0000259" key="1">
    <source>
        <dbReference type="Pfam" id="PF20236"/>
    </source>
</evidence>
<gene>
    <name evidence="2" type="ORF">BJ322DRAFT_843293</name>
</gene>
<feature type="domain" description="DUF6593" evidence="1">
    <location>
        <begin position="12"/>
        <end position="175"/>
    </location>
</feature>
<dbReference type="EMBL" id="WIUZ02000008">
    <property type="protein sequence ID" value="KAF9784344.1"/>
    <property type="molecule type" value="Genomic_DNA"/>
</dbReference>
<comment type="caution">
    <text evidence="2">The sequence shown here is derived from an EMBL/GenBank/DDBJ whole genome shotgun (WGS) entry which is preliminary data.</text>
</comment>
<dbReference type="Proteomes" id="UP000736335">
    <property type="component" value="Unassembled WGS sequence"/>
</dbReference>
<evidence type="ECO:0000313" key="3">
    <source>
        <dbReference type="Proteomes" id="UP000736335"/>
    </source>
</evidence>
<sequence>MSSKLLFTHCSPLETAVVIESTGHPLYEIETESNTVQKTTIVRKLDLNRGEENIPHTNEEIARIHWNLIVPDEVTFQGRTMAKERFIHKTGSGSEEHYIIHAQGAEYRWIRRDRSDGSPKLVKSDQEQTFVAQFHRTCQLLPPDVKDSVLEVSPEGAFILDHILVSFIFVEKEFRSRDKSPGRSPEPSTRSS</sequence>
<evidence type="ECO:0000313" key="2">
    <source>
        <dbReference type="EMBL" id="KAF9784344.1"/>
    </source>
</evidence>